<evidence type="ECO:0000313" key="3">
    <source>
        <dbReference type="Proteomes" id="UP000026997"/>
    </source>
</evidence>
<name>A0A059T6U0_9CAUD</name>
<evidence type="ECO:0000313" key="2">
    <source>
        <dbReference type="EMBL" id="AHL19324.1"/>
    </source>
</evidence>
<dbReference type="Pfam" id="PF04865">
    <property type="entry name" value="Baseplate_J"/>
    <property type="match status" value="1"/>
</dbReference>
<dbReference type="Proteomes" id="UP000026997">
    <property type="component" value="Segment"/>
</dbReference>
<feature type="domain" description="Baseplate protein J-like barrel" evidence="1">
    <location>
        <begin position="90"/>
        <end position="169"/>
    </location>
</feature>
<accession>A0A059T6U0</accession>
<proteinExistence type="predicted"/>
<gene>
    <name evidence="2" type="ORF">LP083-2_117</name>
</gene>
<dbReference type="OrthoDB" id="4066at10239"/>
<evidence type="ECO:0000259" key="1">
    <source>
        <dbReference type="Pfam" id="PF04865"/>
    </source>
</evidence>
<dbReference type="RefSeq" id="YP_009044573.1">
    <property type="nucleotide sequence ID" value="NC_024383.1"/>
</dbReference>
<organism evidence="2 3">
    <name type="scientific">Listeria phage LP-083-2</name>
    <dbReference type="NCBI Taxonomy" id="1458855"/>
    <lineage>
        <taxon>Viruses</taxon>
        <taxon>Duplodnaviria</taxon>
        <taxon>Heunggongvirae</taxon>
        <taxon>Uroviricota</taxon>
        <taxon>Caudoviricetes</taxon>
        <taxon>Herelleviridae</taxon>
        <taxon>Jasinskavirinae</taxon>
        <taxon>Pecentumvirus</taxon>
        <taxon>Pecentumvirus LP0832</taxon>
    </lineage>
</organism>
<dbReference type="InterPro" id="IPR006949">
    <property type="entry name" value="Barrel_Baseplate_J-like"/>
</dbReference>
<protein>
    <submittedName>
        <fullName evidence="2">Putative baseplate assembly protein</fullName>
    </submittedName>
</protein>
<dbReference type="EMBL" id="KJ094030">
    <property type="protein sequence ID" value="AHL19324.1"/>
    <property type="molecule type" value="Genomic_DNA"/>
</dbReference>
<dbReference type="KEGG" id="vg:19735683"/>
<sequence length="348" mass="39185">MRLKRISEILSRLIDKIMINTSELNDFSVGSTILSILEAVSMELEQYYILSRENIVWGIQQGVFQAFDFFKREPKRAYGDVLIEFHSAVQSDVYIPKGTTFSSTINGYDQQFETVIDYYVPKDSILARVEVYCKVAGEIGNVPAGTINLIMNSVSNVKSVINESNFQTGTDEESLESVKNRFHAFVESRGRATVPAINYGTRLVEEVSGVYVKEYVGYVIVYAHDRNGNLSANIQDNIKIALEDYRPAGIKLDVKPVNKRLLPVEVTVTITNKNRIGDTLQAHIQGVITDYLNSMQVSNNLILSELIQIIMSIDDSLIYDCKIENFTENVIINSEDIIRAGEVKVNLK</sequence>
<reference evidence="2 3" key="1">
    <citation type="journal article" date="2014" name="Appl. Environ. Microbiol.">
        <title>Comparative genomic and morphological analysis of Listeria phages isolated from farm environments.</title>
        <authorList>
            <person name="Denes T."/>
            <person name="Vongkamjan K."/>
            <person name="Ackermann H.W."/>
            <person name="Moreno Switt A.I."/>
            <person name="Wiedmann M."/>
            <person name="den Bakker H.C."/>
        </authorList>
    </citation>
    <scope>NUCLEOTIDE SEQUENCE [LARGE SCALE GENOMIC DNA]</scope>
</reference>
<keyword evidence="3" id="KW-1185">Reference proteome</keyword>
<dbReference type="GeneID" id="19735683"/>